<dbReference type="Proteomes" id="UP000198833">
    <property type="component" value="Unassembled WGS sequence"/>
</dbReference>
<dbReference type="PANTHER" id="PTHR33392:SF6">
    <property type="entry name" value="POLYISOPRENYL-TEICHOIC ACID--PEPTIDOGLYCAN TEICHOIC ACID TRANSFERASE TAGU"/>
    <property type="match status" value="1"/>
</dbReference>
<evidence type="ECO:0000256" key="3">
    <source>
        <dbReference type="SAM" id="Phobius"/>
    </source>
</evidence>
<dbReference type="NCBIfam" id="TIGR00350">
    <property type="entry name" value="lytR_cpsA_psr"/>
    <property type="match status" value="1"/>
</dbReference>
<keyword evidence="6" id="KW-1185">Reference proteome</keyword>
<keyword evidence="3" id="KW-0812">Transmembrane</keyword>
<dbReference type="InterPro" id="IPR050922">
    <property type="entry name" value="LytR/CpsA/Psr_CW_biosynth"/>
</dbReference>
<dbReference type="RefSeq" id="WP_092571247.1">
    <property type="nucleotide sequence ID" value="NZ_CALUDV010000003.1"/>
</dbReference>
<sequence>MEESQEITNQEMSGHSPRRKEIHGQKNKLGCLSIGAIGLVIVLGLVVFKLWDMWSSVESTVNKIQMPRAENQIQIRPKPVTVKEDQPFSVLLLGIDTGEYGRVEKGRSDVMLVATVNPSSDKITLTSIPRDSYVEIPGTADKTKINHAYAYGGPGLAANAVQNLLDIPIDYTVAADMKGFKEIIDAVGGITVTPPTTFSQGGFDFQEGVPIKMHGTMALEYIRNRYDSGGDYGRQDRARQVVLGIIRSGLELDTLINYQNILNSISNNVKTDISYEEMMHIASNYRSAINHVEEFQLKGQGEKIDGVYYEILDPSAVQEVSRSIQAELDIE</sequence>
<feature type="domain" description="Cell envelope-related transcriptional attenuator" evidence="4">
    <location>
        <begin position="107"/>
        <end position="247"/>
    </location>
</feature>
<gene>
    <name evidence="5" type="ORF">SAMN04488558_10483</name>
</gene>
<keyword evidence="3" id="KW-1133">Transmembrane helix</keyword>
<organism evidence="5 6">
    <name type="scientific">Ignavigranum ruoffiae</name>
    <dbReference type="NCBI Taxonomy" id="89093"/>
    <lineage>
        <taxon>Bacteria</taxon>
        <taxon>Bacillati</taxon>
        <taxon>Bacillota</taxon>
        <taxon>Bacilli</taxon>
        <taxon>Lactobacillales</taxon>
        <taxon>Aerococcaceae</taxon>
        <taxon>Ignavigranum</taxon>
    </lineage>
</organism>
<keyword evidence="3" id="KW-0472">Membrane</keyword>
<feature type="region of interest" description="Disordered" evidence="2">
    <location>
        <begin position="1"/>
        <end position="22"/>
    </location>
</feature>
<evidence type="ECO:0000259" key="4">
    <source>
        <dbReference type="Pfam" id="PF03816"/>
    </source>
</evidence>
<reference evidence="5 6" key="1">
    <citation type="submission" date="2016-10" db="EMBL/GenBank/DDBJ databases">
        <authorList>
            <person name="de Groot N.N."/>
        </authorList>
    </citation>
    <scope>NUCLEOTIDE SEQUENCE [LARGE SCALE GENOMIC DNA]</scope>
    <source>
        <strain evidence="5 6">DSM 15695</strain>
    </source>
</reference>
<dbReference type="Pfam" id="PF03816">
    <property type="entry name" value="LytR_cpsA_psr"/>
    <property type="match status" value="1"/>
</dbReference>
<evidence type="ECO:0000313" key="5">
    <source>
        <dbReference type="EMBL" id="SEQ02479.1"/>
    </source>
</evidence>
<feature type="compositionally biased region" description="Polar residues" evidence="2">
    <location>
        <begin position="1"/>
        <end position="13"/>
    </location>
</feature>
<dbReference type="AlphaFoldDB" id="A0A1H9CMT3"/>
<accession>A0A1H9CMT3</accession>
<dbReference type="InterPro" id="IPR004474">
    <property type="entry name" value="LytR_CpsA_psr"/>
</dbReference>
<evidence type="ECO:0000256" key="1">
    <source>
        <dbReference type="ARBA" id="ARBA00006068"/>
    </source>
</evidence>
<protein>
    <submittedName>
        <fullName evidence="5">Cell envelope-related function transcriptional attenuator common domain-containing protein</fullName>
    </submittedName>
</protein>
<dbReference type="Gene3D" id="3.40.630.190">
    <property type="entry name" value="LCP protein"/>
    <property type="match status" value="1"/>
</dbReference>
<comment type="similarity">
    <text evidence="1">Belongs to the LytR/CpsA/Psr (LCP) family.</text>
</comment>
<dbReference type="PANTHER" id="PTHR33392">
    <property type="entry name" value="POLYISOPRENYL-TEICHOIC ACID--PEPTIDOGLYCAN TEICHOIC ACID TRANSFERASE TAGU"/>
    <property type="match status" value="1"/>
</dbReference>
<feature type="transmembrane region" description="Helical" evidence="3">
    <location>
        <begin position="29"/>
        <end position="51"/>
    </location>
</feature>
<proteinExistence type="inferred from homology"/>
<name>A0A1H9CMT3_9LACT</name>
<evidence type="ECO:0000256" key="2">
    <source>
        <dbReference type="SAM" id="MobiDB-lite"/>
    </source>
</evidence>
<dbReference type="EMBL" id="FOEN01000004">
    <property type="protein sequence ID" value="SEQ02479.1"/>
    <property type="molecule type" value="Genomic_DNA"/>
</dbReference>
<dbReference type="STRING" id="89093.SAMN04488558_10483"/>
<dbReference type="OrthoDB" id="27330at2"/>
<evidence type="ECO:0000313" key="6">
    <source>
        <dbReference type="Proteomes" id="UP000198833"/>
    </source>
</evidence>